<evidence type="ECO:0000259" key="3">
    <source>
        <dbReference type="Pfam" id="PF00294"/>
    </source>
</evidence>
<dbReference type="SUPFAM" id="SSF53613">
    <property type="entry name" value="Ribokinase-like"/>
    <property type="match status" value="1"/>
</dbReference>
<organism evidence="4 5">
    <name type="scientific">Nakamurella alba</name>
    <dbReference type="NCBI Taxonomy" id="2665158"/>
    <lineage>
        <taxon>Bacteria</taxon>
        <taxon>Bacillati</taxon>
        <taxon>Actinomycetota</taxon>
        <taxon>Actinomycetes</taxon>
        <taxon>Nakamurellales</taxon>
        <taxon>Nakamurellaceae</taxon>
        <taxon>Nakamurella</taxon>
    </lineage>
</organism>
<dbReference type="Pfam" id="PF00294">
    <property type="entry name" value="PfkB"/>
    <property type="match status" value="1"/>
</dbReference>
<protein>
    <submittedName>
        <fullName evidence="4">Carbohydrate kinase family protein</fullName>
    </submittedName>
</protein>
<dbReference type="PANTHER" id="PTHR10584:SF166">
    <property type="entry name" value="RIBOKINASE"/>
    <property type="match status" value="1"/>
</dbReference>
<evidence type="ECO:0000313" key="4">
    <source>
        <dbReference type="EMBL" id="MTD17344.1"/>
    </source>
</evidence>
<evidence type="ECO:0000256" key="2">
    <source>
        <dbReference type="ARBA" id="ARBA00022777"/>
    </source>
</evidence>
<reference evidence="4 5" key="1">
    <citation type="submission" date="2019-11" db="EMBL/GenBank/DDBJ databases">
        <authorList>
            <person name="Jiang L.-Q."/>
        </authorList>
    </citation>
    <scope>NUCLEOTIDE SEQUENCE [LARGE SCALE GENOMIC DNA]</scope>
    <source>
        <strain evidence="4 5">YIM 132087</strain>
    </source>
</reference>
<dbReference type="CDD" id="cd01942">
    <property type="entry name" value="ribokinase_group_A"/>
    <property type="match status" value="1"/>
</dbReference>
<keyword evidence="5" id="KW-1185">Reference proteome</keyword>
<dbReference type="GO" id="GO:0016301">
    <property type="term" value="F:kinase activity"/>
    <property type="evidence" value="ECO:0007669"/>
    <property type="project" value="UniProtKB-KW"/>
</dbReference>
<proteinExistence type="predicted"/>
<comment type="caution">
    <text evidence="4">The sequence shown here is derived from an EMBL/GenBank/DDBJ whole genome shotgun (WGS) entry which is preliminary data.</text>
</comment>
<dbReference type="InterPro" id="IPR011611">
    <property type="entry name" value="PfkB_dom"/>
</dbReference>
<keyword evidence="2 4" id="KW-0418">Kinase</keyword>
<accession>A0A7K1FWZ3</accession>
<dbReference type="EMBL" id="WLYK01000018">
    <property type="protein sequence ID" value="MTD17344.1"/>
    <property type="molecule type" value="Genomic_DNA"/>
</dbReference>
<dbReference type="PANTHER" id="PTHR10584">
    <property type="entry name" value="SUGAR KINASE"/>
    <property type="match status" value="1"/>
</dbReference>
<dbReference type="Proteomes" id="UP000460221">
    <property type="component" value="Unassembled WGS sequence"/>
</dbReference>
<dbReference type="InterPro" id="IPR029056">
    <property type="entry name" value="Ribokinase-like"/>
</dbReference>
<name>A0A7K1FWZ3_9ACTN</name>
<evidence type="ECO:0000313" key="5">
    <source>
        <dbReference type="Proteomes" id="UP000460221"/>
    </source>
</evidence>
<dbReference type="AlphaFoldDB" id="A0A7K1FWZ3"/>
<dbReference type="Gene3D" id="3.40.1190.20">
    <property type="match status" value="1"/>
</dbReference>
<gene>
    <name evidence="4" type="ORF">GIS00_25770</name>
</gene>
<feature type="domain" description="Carbohydrate kinase PfkB" evidence="3">
    <location>
        <begin position="32"/>
        <end position="295"/>
    </location>
</feature>
<sequence length="329" mass="35141">MPIIVTGSIATDHLMHFPGKFTESLLPDQLHRVSLSFLVDDLVVRRGGVAPNICFAMGLLGVGPVLLDAVGADFDDYRSWLERHGVDCSHVHVCADVQTARFVCTTDDDMNQIGSFYAGAMARAREIELGPVVAGLGSVELVMISAGDPEGMVRHAEECRQRGIPFGADPSQQLARLDGDAAGRLVTGAELLFSNDYELGLLKSKTGWSEEDILSRVGHRVTTLGSQGVEIVAADGSRLHVPVVGETDKVDPTGVGDAFRGGFLAGRYRGLDFEQSARLGSLMATLALENIGTQEYHFDPAVAVQRLTDSYGAEPTAEIARVMGFVAVA</sequence>
<evidence type="ECO:0000256" key="1">
    <source>
        <dbReference type="ARBA" id="ARBA00022679"/>
    </source>
</evidence>
<keyword evidence="1" id="KW-0808">Transferase</keyword>
<dbReference type="RefSeq" id="WP_322098451.1">
    <property type="nucleotide sequence ID" value="NZ_WLYK01000018.1"/>
</dbReference>